<dbReference type="CDD" id="cd00761">
    <property type="entry name" value="Glyco_tranf_GTA_type"/>
    <property type="match status" value="1"/>
</dbReference>
<evidence type="ECO:0000313" key="3">
    <source>
        <dbReference type="EMBL" id="MCY9606918.1"/>
    </source>
</evidence>
<proteinExistence type="inferred from homology"/>
<sequence length="315" mass="36799">MAPKITVVVPVYNTEKYLDECLYSIENQTMEDIEVLIINDCTPDNSMIIAEKYARRNKKFKILHHTENSGLGEARNTGIDYAEGTYITFLDSDDAYPLDALEKMYTCISGNNADMALGRMFQKLESNEKLIPVQYIESKINNYIRQPYTNLRLGPPHDFFSGSFTNRIYKLSLLKENNIGFLKKTYFEDLPPSLETWFYSKKIVVCPYIIHFRTIREDDENLSITQIFNRKSFFDRDTILQCIFDFCLENASPENDLIELTIELIKRINSTTESMLTKVTEGDYDEIIKKWYPLHKKKTESILESIKILHSEIYV</sequence>
<dbReference type="InterPro" id="IPR029044">
    <property type="entry name" value="Nucleotide-diphossugar_trans"/>
</dbReference>
<dbReference type="Proteomes" id="UP001209276">
    <property type="component" value="Unassembled WGS sequence"/>
</dbReference>
<reference evidence="3 4" key="1">
    <citation type="submission" date="2022-05" db="EMBL/GenBank/DDBJ databases">
        <title>Genome Sequencing of Bee-Associated Microbes.</title>
        <authorList>
            <person name="Dunlap C."/>
        </authorList>
    </citation>
    <scope>NUCLEOTIDE SEQUENCE [LARGE SCALE GENOMIC DNA]</scope>
    <source>
        <strain evidence="3 4">NRRL B-14613</strain>
    </source>
</reference>
<name>A0ABT4FVQ5_PANTH</name>
<evidence type="ECO:0000313" key="4">
    <source>
        <dbReference type="Proteomes" id="UP001209276"/>
    </source>
</evidence>
<dbReference type="GeneID" id="76997118"/>
<evidence type="ECO:0000256" key="1">
    <source>
        <dbReference type="ARBA" id="ARBA00006739"/>
    </source>
</evidence>
<dbReference type="EMBL" id="JAMDMM010000016">
    <property type="protein sequence ID" value="MCY9606918.1"/>
    <property type="molecule type" value="Genomic_DNA"/>
</dbReference>
<dbReference type="Gene3D" id="3.90.550.10">
    <property type="entry name" value="Spore Coat Polysaccharide Biosynthesis Protein SpsA, Chain A"/>
    <property type="match status" value="1"/>
</dbReference>
<dbReference type="RefSeq" id="WP_164776535.1">
    <property type="nucleotide sequence ID" value="NZ_CABMNB010000038.1"/>
</dbReference>
<gene>
    <name evidence="3" type="ORF">M5W83_07115</name>
</gene>
<dbReference type="Pfam" id="PF00535">
    <property type="entry name" value="Glycos_transf_2"/>
    <property type="match status" value="1"/>
</dbReference>
<organism evidence="3 4">
    <name type="scientific">Paenibacillus thiaminolyticus</name>
    <name type="common">Bacillus thiaminolyticus</name>
    <dbReference type="NCBI Taxonomy" id="49283"/>
    <lineage>
        <taxon>Bacteria</taxon>
        <taxon>Bacillati</taxon>
        <taxon>Bacillota</taxon>
        <taxon>Bacilli</taxon>
        <taxon>Bacillales</taxon>
        <taxon>Paenibacillaceae</taxon>
        <taxon>Paenibacillus</taxon>
    </lineage>
</organism>
<feature type="domain" description="Glycosyltransferase 2-like" evidence="2">
    <location>
        <begin position="6"/>
        <end position="162"/>
    </location>
</feature>
<evidence type="ECO:0000259" key="2">
    <source>
        <dbReference type="Pfam" id="PF00535"/>
    </source>
</evidence>
<protein>
    <submittedName>
        <fullName evidence="3">Glycosyltransferase</fullName>
    </submittedName>
</protein>
<dbReference type="PANTHER" id="PTHR22916:SF3">
    <property type="entry name" value="UDP-GLCNAC:BETAGAL BETA-1,3-N-ACETYLGLUCOSAMINYLTRANSFERASE-LIKE PROTEIN 1"/>
    <property type="match status" value="1"/>
</dbReference>
<comment type="caution">
    <text evidence="3">The sequence shown here is derived from an EMBL/GenBank/DDBJ whole genome shotgun (WGS) entry which is preliminary data.</text>
</comment>
<comment type="similarity">
    <text evidence="1">Belongs to the glycosyltransferase 2 family.</text>
</comment>
<keyword evidence="4" id="KW-1185">Reference proteome</keyword>
<dbReference type="SUPFAM" id="SSF53448">
    <property type="entry name" value="Nucleotide-diphospho-sugar transferases"/>
    <property type="match status" value="1"/>
</dbReference>
<accession>A0ABT4FVQ5</accession>
<dbReference type="InterPro" id="IPR001173">
    <property type="entry name" value="Glyco_trans_2-like"/>
</dbReference>
<dbReference type="PANTHER" id="PTHR22916">
    <property type="entry name" value="GLYCOSYLTRANSFERASE"/>
    <property type="match status" value="1"/>
</dbReference>